<dbReference type="Proteomes" id="UP000188298">
    <property type="component" value="Chromosome"/>
</dbReference>
<name>A0A1Q2LK75_9HELI</name>
<reference evidence="1 2" key="1">
    <citation type="submission" date="2017-02" db="EMBL/GenBank/DDBJ databases">
        <title>Whole genome sequencing of Helicobacter bilis strain AAQJH.</title>
        <authorList>
            <person name="Conlan S."/>
            <person name="Thomas P.J."/>
            <person name="Mullikin J."/>
            <person name="Palmore T.N."/>
            <person name="Frank K.M."/>
            <person name="Segre J.A."/>
        </authorList>
    </citation>
    <scope>NUCLEOTIDE SEQUENCE [LARGE SCALE GENOMIC DNA]</scope>
    <source>
        <strain evidence="1 2">AAQJH</strain>
    </source>
</reference>
<gene>
    <name evidence="1" type="ORF">XJ32_10930</name>
</gene>
<accession>A0A1Q2LK75</accession>
<evidence type="ECO:0000313" key="2">
    <source>
        <dbReference type="Proteomes" id="UP000188298"/>
    </source>
</evidence>
<organism evidence="1 2">
    <name type="scientific">Helicobacter bilis</name>
    <dbReference type="NCBI Taxonomy" id="37372"/>
    <lineage>
        <taxon>Bacteria</taxon>
        <taxon>Pseudomonadati</taxon>
        <taxon>Campylobacterota</taxon>
        <taxon>Epsilonproteobacteria</taxon>
        <taxon>Campylobacterales</taxon>
        <taxon>Helicobacteraceae</taxon>
        <taxon>Helicobacter</taxon>
    </lineage>
</organism>
<dbReference type="AlphaFoldDB" id="A0A1Q2LK75"/>
<dbReference type="EMBL" id="CP019645">
    <property type="protein sequence ID" value="AQQ60507.1"/>
    <property type="molecule type" value="Genomic_DNA"/>
</dbReference>
<sequence length="99" mass="11933">MAIANAITNGEQTSILAKWGLQYCLQYDKENLFKPNQYGFLREDVALGKLDLQKYFDDKSFFKEPMNTYRFDRCLSLYWSEEYRLKVYHIVKKYCEICE</sequence>
<dbReference type="KEGG" id="hbl:XJ32_10930"/>
<evidence type="ECO:0000313" key="1">
    <source>
        <dbReference type="EMBL" id="AQQ60507.1"/>
    </source>
</evidence>
<protein>
    <submittedName>
        <fullName evidence="1">Uncharacterized protein</fullName>
    </submittedName>
</protein>
<proteinExistence type="predicted"/>